<comment type="subcellular location">
    <subcellularLocation>
        <location evidence="1">Nucleus</location>
    </subcellularLocation>
</comment>
<evidence type="ECO:0000313" key="10">
    <source>
        <dbReference type="Proteomes" id="UP000242715"/>
    </source>
</evidence>
<dbReference type="OrthoDB" id="2143914at2759"/>
<feature type="region of interest" description="Disordered" evidence="7">
    <location>
        <begin position="26"/>
        <end position="58"/>
    </location>
</feature>
<keyword evidence="6" id="KW-0539">Nucleus</keyword>
<feature type="compositionally biased region" description="Basic and acidic residues" evidence="7">
    <location>
        <begin position="45"/>
        <end position="56"/>
    </location>
</feature>
<evidence type="ECO:0000313" key="9">
    <source>
        <dbReference type="EMBL" id="GAU31140.1"/>
    </source>
</evidence>
<accession>A0A2Z6N4W5</accession>
<gene>
    <name evidence="9" type="ORF">TSUD_315640</name>
</gene>
<dbReference type="PANTHER" id="PTHR48000">
    <property type="entry name" value="OS09G0431300 PROTEIN"/>
    <property type="match status" value="1"/>
</dbReference>
<keyword evidence="4" id="KW-0238">DNA-binding</keyword>
<dbReference type="PANTHER" id="PTHR48000:SF67">
    <property type="entry name" value="MYB-LIKE DNA-BINDING DOMAIN CONTAINING PROTEIN, EXPRESSED"/>
    <property type="match status" value="1"/>
</dbReference>
<dbReference type="GO" id="GO:0005634">
    <property type="term" value="C:nucleus"/>
    <property type="evidence" value="ECO:0007669"/>
    <property type="project" value="UniProtKB-SubCell"/>
</dbReference>
<dbReference type="Proteomes" id="UP000242715">
    <property type="component" value="Unassembled WGS sequence"/>
</dbReference>
<dbReference type="AlphaFoldDB" id="A0A2Z6N4W5"/>
<reference evidence="10" key="1">
    <citation type="journal article" date="2017" name="Front. Plant Sci.">
        <title>Climate Clever Clovers: New Paradigm to Reduce the Environmental Footprint of Ruminants by Breeding Low Methanogenic Forages Utilizing Haplotype Variation.</title>
        <authorList>
            <person name="Kaur P."/>
            <person name="Appels R."/>
            <person name="Bayer P.E."/>
            <person name="Keeble-Gagnere G."/>
            <person name="Wang J."/>
            <person name="Hirakawa H."/>
            <person name="Shirasawa K."/>
            <person name="Vercoe P."/>
            <person name="Stefanova K."/>
            <person name="Durmic Z."/>
            <person name="Nichols P."/>
            <person name="Revell C."/>
            <person name="Isobe S.N."/>
            <person name="Edwards D."/>
            <person name="Erskine W."/>
        </authorList>
    </citation>
    <scope>NUCLEOTIDE SEQUENCE [LARGE SCALE GENOMIC DNA]</scope>
    <source>
        <strain evidence="10">cv. Daliak</strain>
    </source>
</reference>
<protein>
    <recommendedName>
        <fullName evidence="8">HTH myb-type domain-containing protein</fullName>
    </recommendedName>
</protein>
<evidence type="ECO:0000256" key="6">
    <source>
        <dbReference type="ARBA" id="ARBA00023242"/>
    </source>
</evidence>
<evidence type="ECO:0000256" key="1">
    <source>
        <dbReference type="ARBA" id="ARBA00004123"/>
    </source>
</evidence>
<name>A0A2Z6N4W5_TRISU</name>
<keyword evidence="10" id="KW-1185">Reference proteome</keyword>
<evidence type="ECO:0000256" key="5">
    <source>
        <dbReference type="ARBA" id="ARBA00023163"/>
    </source>
</evidence>
<proteinExistence type="predicted"/>
<keyword evidence="5" id="KW-0804">Transcription</keyword>
<keyword evidence="2" id="KW-0677">Repeat</keyword>
<evidence type="ECO:0000256" key="2">
    <source>
        <dbReference type="ARBA" id="ARBA00022737"/>
    </source>
</evidence>
<dbReference type="Gene3D" id="1.10.10.60">
    <property type="entry name" value="Homeodomain-like"/>
    <property type="match status" value="1"/>
</dbReference>
<feature type="domain" description="HTH myb-type" evidence="8">
    <location>
        <begin position="1"/>
        <end position="24"/>
    </location>
</feature>
<dbReference type="PROSITE" id="PS51294">
    <property type="entry name" value="HTH_MYB"/>
    <property type="match status" value="1"/>
</dbReference>
<evidence type="ECO:0000256" key="3">
    <source>
        <dbReference type="ARBA" id="ARBA00023015"/>
    </source>
</evidence>
<dbReference type="GO" id="GO:0003677">
    <property type="term" value="F:DNA binding"/>
    <property type="evidence" value="ECO:0007669"/>
    <property type="project" value="UniProtKB-KW"/>
</dbReference>
<evidence type="ECO:0000259" key="8">
    <source>
        <dbReference type="PROSITE" id="PS51294"/>
    </source>
</evidence>
<keyword evidence="3" id="KW-0805">Transcription regulation</keyword>
<sequence>MCQLPGRTDNDIKNYWNTKLKKKLFGKHRKEQQLQGRSNRLLAGVKHDERNGRKSEISSSDLVYENTTQHMLHPYWPSHNIPMHLPPLTYSNQQGHTPPSFIDQDSIRRLLIKLGGKFSDEDDDCYQPILNQEFNFQFPDIGVPSTQQIHEEHIGSSSGCTSSIMNNGQLVQYLSDQSQSYDHQYYGEGLAGPELVQEQGSFTATTTSSNNNYSQKLSGLEFIYGEDMDGTICSNWGETEL</sequence>
<dbReference type="EMBL" id="DF973447">
    <property type="protein sequence ID" value="GAU31140.1"/>
    <property type="molecule type" value="Genomic_DNA"/>
</dbReference>
<organism evidence="9 10">
    <name type="scientific">Trifolium subterraneum</name>
    <name type="common">Subterranean clover</name>
    <dbReference type="NCBI Taxonomy" id="3900"/>
    <lineage>
        <taxon>Eukaryota</taxon>
        <taxon>Viridiplantae</taxon>
        <taxon>Streptophyta</taxon>
        <taxon>Embryophyta</taxon>
        <taxon>Tracheophyta</taxon>
        <taxon>Spermatophyta</taxon>
        <taxon>Magnoliopsida</taxon>
        <taxon>eudicotyledons</taxon>
        <taxon>Gunneridae</taxon>
        <taxon>Pentapetalae</taxon>
        <taxon>rosids</taxon>
        <taxon>fabids</taxon>
        <taxon>Fabales</taxon>
        <taxon>Fabaceae</taxon>
        <taxon>Papilionoideae</taxon>
        <taxon>50 kb inversion clade</taxon>
        <taxon>NPAAA clade</taxon>
        <taxon>Hologalegina</taxon>
        <taxon>IRL clade</taxon>
        <taxon>Trifolieae</taxon>
        <taxon>Trifolium</taxon>
    </lineage>
</organism>
<evidence type="ECO:0000256" key="4">
    <source>
        <dbReference type="ARBA" id="ARBA00023125"/>
    </source>
</evidence>
<dbReference type="InterPro" id="IPR017930">
    <property type="entry name" value="Myb_dom"/>
</dbReference>
<evidence type="ECO:0000256" key="7">
    <source>
        <dbReference type="SAM" id="MobiDB-lite"/>
    </source>
</evidence>